<name>A0A448WR29_9PLAT</name>
<proteinExistence type="predicted"/>
<dbReference type="AlphaFoldDB" id="A0A448WR29"/>
<dbReference type="Proteomes" id="UP000784294">
    <property type="component" value="Unassembled WGS sequence"/>
</dbReference>
<comment type="caution">
    <text evidence="1">The sequence shown here is derived from an EMBL/GenBank/DDBJ whole genome shotgun (WGS) entry which is preliminary data.</text>
</comment>
<evidence type="ECO:0000313" key="2">
    <source>
        <dbReference type="Proteomes" id="UP000784294"/>
    </source>
</evidence>
<reference evidence="1" key="1">
    <citation type="submission" date="2018-11" db="EMBL/GenBank/DDBJ databases">
        <authorList>
            <consortium name="Pathogen Informatics"/>
        </authorList>
    </citation>
    <scope>NUCLEOTIDE SEQUENCE</scope>
</reference>
<dbReference type="EMBL" id="CAAALY010035275">
    <property type="protein sequence ID" value="VEL18014.1"/>
    <property type="molecule type" value="Genomic_DNA"/>
</dbReference>
<protein>
    <submittedName>
        <fullName evidence="1">Uncharacterized protein</fullName>
    </submittedName>
</protein>
<keyword evidence="2" id="KW-1185">Reference proteome</keyword>
<sequence>MQNGSFSCWFNLVQAMTTTSTKPLAPPFRPGPSGRLIRRVSSAGVGEDALFPTFHTAPLRSWVQSTPHEAGVQKCREWSVWPNRLKSPVLFSPGQSRPKIISA</sequence>
<gene>
    <name evidence="1" type="ORF">PXEA_LOCUS11454</name>
</gene>
<evidence type="ECO:0000313" key="1">
    <source>
        <dbReference type="EMBL" id="VEL18014.1"/>
    </source>
</evidence>
<accession>A0A448WR29</accession>
<organism evidence="1 2">
    <name type="scientific">Protopolystoma xenopodis</name>
    <dbReference type="NCBI Taxonomy" id="117903"/>
    <lineage>
        <taxon>Eukaryota</taxon>
        <taxon>Metazoa</taxon>
        <taxon>Spiralia</taxon>
        <taxon>Lophotrochozoa</taxon>
        <taxon>Platyhelminthes</taxon>
        <taxon>Monogenea</taxon>
        <taxon>Polyopisthocotylea</taxon>
        <taxon>Polystomatidea</taxon>
        <taxon>Polystomatidae</taxon>
        <taxon>Protopolystoma</taxon>
    </lineage>
</organism>